<evidence type="ECO:0000256" key="1">
    <source>
        <dbReference type="ARBA" id="ARBA00004123"/>
    </source>
</evidence>
<dbReference type="InterPro" id="IPR044867">
    <property type="entry name" value="DEUBAD_dom"/>
</dbReference>
<evidence type="ECO:0000256" key="3">
    <source>
        <dbReference type="SAM" id="MobiDB-lite"/>
    </source>
</evidence>
<dbReference type="PROSITE" id="PS51916">
    <property type="entry name" value="DEUBAD"/>
    <property type="match status" value="1"/>
</dbReference>
<accession>A0ABS8VII7</accession>
<protein>
    <recommendedName>
        <fullName evidence="4">DEUBAD domain-containing protein</fullName>
    </recommendedName>
</protein>
<comment type="subcellular location">
    <subcellularLocation>
        <location evidence="1">Nucleus</location>
    </subcellularLocation>
</comment>
<name>A0ABS8VII7_DATST</name>
<dbReference type="InterPro" id="IPR024867">
    <property type="entry name" value="NFRKB"/>
</dbReference>
<comment type="caution">
    <text evidence="5">The sequence shown here is derived from an EMBL/GenBank/DDBJ whole genome shotgun (WGS) entry which is preliminary data.</text>
</comment>
<dbReference type="EMBL" id="JACEIK010005046">
    <property type="protein sequence ID" value="MCE0480579.1"/>
    <property type="molecule type" value="Genomic_DNA"/>
</dbReference>
<dbReference type="Proteomes" id="UP000823775">
    <property type="component" value="Unassembled WGS sequence"/>
</dbReference>
<evidence type="ECO:0000256" key="2">
    <source>
        <dbReference type="ARBA" id="ARBA00023242"/>
    </source>
</evidence>
<evidence type="ECO:0000313" key="5">
    <source>
        <dbReference type="EMBL" id="MCE0480579.1"/>
    </source>
</evidence>
<keyword evidence="6" id="KW-1185">Reference proteome</keyword>
<dbReference type="PANTHER" id="PTHR13052">
    <property type="entry name" value="NFRKB-RELATED"/>
    <property type="match status" value="1"/>
</dbReference>
<dbReference type="CDD" id="cd21865">
    <property type="entry name" value="DEUBAD_NFRKB"/>
    <property type="match status" value="1"/>
</dbReference>
<evidence type="ECO:0000259" key="4">
    <source>
        <dbReference type="PROSITE" id="PS51916"/>
    </source>
</evidence>
<feature type="compositionally biased region" description="Basic and acidic residues" evidence="3">
    <location>
        <begin position="326"/>
        <end position="336"/>
    </location>
</feature>
<evidence type="ECO:0000313" key="6">
    <source>
        <dbReference type="Proteomes" id="UP000823775"/>
    </source>
</evidence>
<sequence length="371" mass="42281">MVADQWKKRLRAASNVDCSLDPHGLKKKKKQGLARYNLKLRSNVSLVWDDKKRCVLAKKEQVGISRRDLTPFLDSLSHHHSILADVFTLPHETFELKNLSEVLSHKVWQANLSEDERGFLMQFLPEGSGLDDIVYRLLGEENFHFGNPFLKWGQMICSGSFHPDNVMRQEQLLKANKKAYYMELQNYHDNMIGKLQLWKESLESCKDSEEEMIERILRKGFTEGTYGSSPDGAKMAARSRKGEKLNKRNIQHSDGAKYMPYIKVSREHYQRVKNSMATTVAFNPEARSLQELHVRISLGQEMKQKLNVQIKGNEKKSSDGIFAEPTDNKEAEERMSSDGIFAEQTDNTEAEVALSGNGSGRDWSAGGQPTI</sequence>
<feature type="domain" description="DEUBAD" evidence="4">
    <location>
        <begin position="90"/>
        <end position="201"/>
    </location>
</feature>
<proteinExistence type="predicted"/>
<gene>
    <name evidence="5" type="ORF">HAX54_037579</name>
</gene>
<dbReference type="PANTHER" id="PTHR13052:SF2">
    <property type="entry name" value="NUCLEAR FACTOR KAPPA-B-BINDING PROTEIN"/>
    <property type="match status" value="1"/>
</dbReference>
<reference evidence="5 6" key="1">
    <citation type="journal article" date="2021" name="BMC Genomics">
        <title>Datura genome reveals duplications of psychoactive alkaloid biosynthetic genes and high mutation rate following tissue culture.</title>
        <authorList>
            <person name="Rajewski A."/>
            <person name="Carter-House D."/>
            <person name="Stajich J."/>
            <person name="Litt A."/>
        </authorList>
    </citation>
    <scope>NUCLEOTIDE SEQUENCE [LARGE SCALE GENOMIC DNA]</scope>
    <source>
        <strain evidence="5">AR-01</strain>
    </source>
</reference>
<organism evidence="5 6">
    <name type="scientific">Datura stramonium</name>
    <name type="common">Jimsonweed</name>
    <name type="synonym">Common thornapple</name>
    <dbReference type="NCBI Taxonomy" id="4076"/>
    <lineage>
        <taxon>Eukaryota</taxon>
        <taxon>Viridiplantae</taxon>
        <taxon>Streptophyta</taxon>
        <taxon>Embryophyta</taxon>
        <taxon>Tracheophyta</taxon>
        <taxon>Spermatophyta</taxon>
        <taxon>Magnoliopsida</taxon>
        <taxon>eudicotyledons</taxon>
        <taxon>Gunneridae</taxon>
        <taxon>Pentapetalae</taxon>
        <taxon>asterids</taxon>
        <taxon>lamiids</taxon>
        <taxon>Solanales</taxon>
        <taxon>Solanaceae</taxon>
        <taxon>Solanoideae</taxon>
        <taxon>Datureae</taxon>
        <taxon>Datura</taxon>
    </lineage>
</organism>
<feature type="region of interest" description="Disordered" evidence="3">
    <location>
        <begin position="310"/>
        <end position="371"/>
    </location>
</feature>
<keyword evidence="2" id="KW-0539">Nucleus</keyword>